<dbReference type="AlphaFoldDB" id="A0A9Q9UGJ4"/>
<dbReference type="EMBL" id="CABFJX010000419">
    <property type="protein sequence ID" value="VTT83509.1"/>
    <property type="molecule type" value="Genomic_DNA"/>
</dbReference>
<evidence type="ECO:0000313" key="2">
    <source>
        <dbReference type="EMBL" id="VTT83509.1"/>
    </source>
</evidence>
<proteinExistence type="predicted"/>
<feature type="compositionally biased region" description="Acidic residues" evidence="1">
    <location>
        <begin position="560"/>
        <end position="570"/>
    </location>
</feature>
<gene>
    <name evidence="2" type="ORF">C2S_12766</name>
</gene>
<evidence type="ECO:0000256" key="1">
    <source>
        <dbReference type="SAM" id="MobiDB-lite"/>
    </source>
</evidence>
<reference evidence="2" key="1">
    <citation type="submission" date="2019-05" db="EMBL/GenBank/DDBJ databases">
        <authorList>
            <person name="Piombo E."/>
        </authorList>
    </citation>
    <scope>NUCLEOTIDE SEQUENCE</scope>
    <source>
        <strain evidence="2">C2S</strain>
    </source>
</reference>
<evidence type="ECO:0000313" key="3">
    <source>
        <dbReference type="Proteomes" id="UP000760494"/>
    </source>
</evidence>
<comment type="caution">
    <text evidence="2">The sequence shown here is derived from an EMBL/GenBank/DDBJ whole genome shotgun (WGS) entry which is preliminary data.</text>
</comment>
<protein>
    <submittedName>
        <fullName evidence="2">Uncharacterized protein</fullName>
    </submittedName>
</protein>
<sequence length="1227" mass="138824">MTAINPENLDLGPIWDGKYSGNGENVSLENGYHSSCVNQFAVDFSLDDNIGDAICNVTPNRLRRLKNMSAQEFMTIIGGRLPLEVCENIGGYCLSDYTTRLYAARLFKDAWAKRGHFGSRDAAVRVTKSHEVWAQHIEFEGFQYIKSLSTGRKSGSDTKLFEATDDTRVNIYFAEDPLGIREVVMTRDDNTVLAQGENLSWVINRGVALPFWFKPESDGLKLRDLAVTKTKKADANYRQRRWAALPNHLRVCQLAQPPVYSGEMSKEPIRLVDWNLPGCRGYTVLIDMNSVCAIIPNSTRVPSSQLADAGNKDHGAWVYIPIDEDERVAELWFRKGEFPKGIACLPSRSFVLGSGIESRSTRKDVCKFTYQGIAALSLIQPTRMLYMAKPPRFWLCVDPAESLTQRRINLSLPKPSKPTAYRGKQFFSSTTELRDIRTITTCQGWRCAVGVEIVGLLLTYVDGHQRYIGQIRLDHMDAPLTVTSGKIWLGADKSEQGPLPGGFWPRTKKIKWVGVEKPLPNENREYLEVSLEGSLKWQIHKNLDYYAHTVYHVESSELQDTVDEMEEPVDPPDSSQAQDVAERGTSADPEPRVLNICGLCKFRFHEGQAIITVDRSNSTLPLTWDDKYYPENEILRPYGQKAFHTGCFQIAGNVVFAKGFLESCTWNLVKFRFHYDSFTQPPPSFVARRARRLRSSLSRAIRHAIKNRLPIEVCENIAAYCLSEYATNLHLDAWQRRDPSGPNKDVTLPIFNGQTIWAQYVEIEGRNYVKSLSTARMNGNDTMAFMVKPKPNSWMGLKMYFTEDSLGVRSVIASSDDGIQSTEEPGLRWISIPSKTYNITFYIRMNFDGLKLRNLDVTQYEREHHYEQRARWAMFPRDLGYPNAPPDNIETVHGAAVHAVDWNLPGVSGYVIGLHCSCIDYIVPYRSGKLSPALLDAYANAGLVCLYFPVDPDERISELWLRSGDFPCDDDDALTRAESLIVATSSRRSLVLGPDIRSRSSHSNRPLNYEALADLPSTTSARTFYYKYTNTESWLGFEKTTTWHERKIKLSFGPPARPGPYDWPDRFFSTSAELENLQTINPCHGRQRSVGQIRLDHLQDSINISDKFWLGSSRDTEPNDEEPYSPTGHITWLGACKPVLNSNMDMQYLEIPLRGRLEWRSTWGTVPTESDVLHLGSEACKLQSEMDQVLAHEASSGTASKTAVKTFSVHTSDMCFYEEENDLGSLV</sequence>
<name>A0A9Q9UGJ4_FUSFU</name>
<organism evidence="2 3">
    <name type="scientific">Fusarium fujikuroi</name>
    <name type="common">Bakanae and foot rot disease fungus</name>
    <name type="synonym">Gibberella fujikuroi</name>
    <dbReference type="NCBI Taxonomy" id="5127"/>
    <lineage>
        <taxon>Eukaryota</taxon>
        <taxon>Fungi</taxon>
        <taxon>Dikarya</taxon>
        <taxon>Ascomycota</taxon>
        <taxon>Pezizomycotina</taxon>
        <taxon>Sordariomycetes</taxon>
        <taxon>Hypocreomycetidae</taxon>
        <taxon>Hypocreales</taxon>
        <taxon>Nectriaceae</taxon>
        <taxon>Fusarium</taxon>
        <taxon>Fusarium fujikuroi species complex</taxon>
    </lineage>
</organism>
<dbReference type="Proteomes" id="UP000760494">
    <property type="component" value="Unassembled WGS sequence"/>
</dbReference>
<feature type="region of interest" description="Disordered" evidence="1">
    <location>
        <begin position="560"/>
        <end position="588"/>
    </location>
</feature>
<accession>A0A9Q9UGJ4</accession>